<evidence type="ECO:0000313" key="3">
    <source>
        <dbReference type="Proteomes" id="UP000662857"/>
    </source>
</evidence>
<gene>
    <name evidence="2" type="ORF">JQS43_21755</name>
</gene>
<feature type="transmembrane region" description="Helical" evidence="1">
    <location>
        <begin position="189"/>
        <end position="206"/>
    </location>
</feature>
<feature type="transmembrane region" description="Helical" evidence="1">
    <location>
        <begin position="12"/>
        <end position="30"/>
    </location>
</feature>
<feature type="transmembrane region" description="Helical" evidence="1">
    <location>
        <begin position="212"/>
        <end position="232"/>
    </location>
</feature>
<organism evidence="2 3">
    <name type="scientific">Natronosporangium hydrolyticum</name>
    <dbReference type="NCBI Taxonomy" id="2811111"/>
    <lineage>
        <taxon>Bacteria</taxon>
        <taxon>Bacillati</taxon>
        <taxon>Actinomycetota</taxon>
        <taxon>Actinomycetes</taxon>
        <taxon>Micromonosporales</taxon>
        <taxon>Micromonosporaceae</taxon>
        <taxon>Natronosporangium</taxon>
    </lineage>
</organism>
<feature type="transmembrane region" description="Helical" evidence="1">
    <location>
        <begin position="384"/>
        <end position="400"/>
    </location>
</feature>
<keyword evidence="3" id="KW-1185">Reference proteome</keyword>
<dbReference type="EMBL" id="CP070499">
    <property type="protein sequence ID" value="QSB17492.1"/>
    <property type="molecule type" value="Genomic_DNA"/>
</dbReference>
<sequence>MFQLRTWARRPAVVDLGVALLFLAAAVWVGQGLWPDPTTRELILNPEDQILIEWFFAVDVQVLFGDQGLVTDRLNAPDGMNMLANATSLTLGLLLAPVTLTAGAPVSFAIATIGNLAATAIAWYLLFSRTLGAHRLAAAVAAGFCGFAPAMISHSNSHWHMSSQWLVPAIAWSVIRLTRAAEQRDHRRILTSALWLAGLVIAQYFLGAEVLYLAAVAFALFSIGYAVLRLGWARKILPGFLTGMAVATGLATAALAYPIWVQLAGPVSVADGPFDPYYYSADLASWTNFSPLSIAGSDSAAALATGPAEYNAFLGWPLLLAAVAGVIWLRDNPLVLAAAGASAILAVLSLGPELIMYQTRMQIPLPYVALVDTPVIDGALPQRYAVAVVPLLALILLVGLERARRQTDWQRYAVPVVAAAVLLPLLPTPLPAGDRDPVPQFISEGHWRECVSPGGVLVPVPLPTPPEPEPMRWAAAANAEFGLPEGFFIGPYGAGGTASMGTAKRTTSALLAEVAATGAAPEIGREQRAHAQADLAYWNAECVVLGPGQQHETALRDTLAALLNAPGQRIADAWVWPVAR</sequence>
<keyword evidence="1" id="KW-0812">Transmembrane</keyword>
<feature type="transmembrane region" description="Helical" evidence="1">
    <location>
        <begin position="412"/>
        <end position="430"/>
    </location>
</feature>
<dbReference type="AlphaFoldDB" id="A0A895YNF8"/>
<feature type="transmembrane region" description="Helical" evidence="1">
    <location>
        <begin position="310"/>
        <end position="329"/>
    </location>
</feature>
<keyword evidence="1" id="KW-0472">Membrane</keyword>
<feature type="transmembrane region" description="Helical" evidence="1">
    <location>
        <begin position="336"/>
        <end position="357"/>
    </location>
</feature>
<name>A0A895YNF8_9ACTN</name>
<protein>
    <recommendedName>
        <fullName evidence="4">Glycosyl transferase</fullName>
    </recommendedName>
</protein>
<keyword evidence="1" id="KW-1133">Transmembrane helix</keyword>
<reference evidence="2" key="1">
    <citation type="submission" date="2021-02" db="EMBL/GenBank/DDBJ databases">
        <title>Natrosporangium hydrolyticum gen. nov., sp. nov, a haloalkaliphilic actinobacterium from a soda solonchak soil.</title>
        <authorList>
            <person name="Sorokin D.Y."/>
            <person name="Khijniak T.V."/>
            <person name="Zakharycheva A.P."/>
            <person name="Boueva O.V."/>
            <person name="Ariskina E.V."/>
            <person name="Hahnke R.L."/>
            <person name="Bunk B."/>
            <person name="Sproer C."/>
            <person name="Schumann P."/>
            <person name="Evtushenko L.I."/>
            <person name="Kublanov I.V."/>
        </authorList>
    </citation>
    <scope>NUCLEOTIDE SEQUENCE</scope>
    <source>
        <strain evidence="2">DSM 106523</strain>
    </source>
</reference>
<feature type="transmembrane region" description="Helical" evidence="1">
    <location>
        <begin position="239"/>
        <end position="260"/>
    </location>
</feature>
<proteinExistence type="predicted"/>
<evidence type="ECO:0008006" key="4">
    <source>
        <dbReference type="Google" id="ProtNLM"/>
    </source>
</evidence>
<feature type="transmembrane region" description="Helical" evidence="1">
    <location>
        <begin position="106"/>
        <end position="126"/>
    </location>
</feature>
<accession>A0A895YNF8</accession>
<dbReference type="Proteomes" id="UP000662857">
    <property type="component" value="Chromosome"/>
</dbReference>
<evidence type="ECO:0000313" key="2">
    <source>
        <dbReference type="EMBL" id="QSB17492.1"/>
    </source>
</evidence>
<dbReference type="KEGG" id="nhy:JQS43_21755"/>
<evidence type="ECO:0000256" key="1">
    <source>
        <dbReference type="SAM" id="Phobius"/>
    </source>
</evidence>